<feature type="binding site" evidence="2">
    <location>
        <position position="29"/>
    </location>
    <ligand>
        <name>Mg(2+)</name>
        <dbReference type="ChEBI" id="CHEBI:18420"/>
        <label>4</label>
    </ligand>
</feature>
<evidence type="ECO:0000256" key="1">
    <source>
        <dbReference type="ARBA" id="ARBA00022977"/>
    </source>
</evidence>
<evidence type="ECO:0000256" key="2">
    <source>
        <dbReference type="HAMAP-Rule" id="MF_02128"/>
    </source>
</evidence>
<dbReference type="CDD" id="cd02194">
    <property type="entry name" value="ThiL"/>
    <property type="match status" value="1"/>
</dbReference>
<dbReference type="HAMAP" id="MF_02128">
    <property type="entry name" value="TMP_kinase"/>
    <property type="match status" value="1"/>
</dbReference>
<evidence type="ECO:0000259" key="3">
    <source>
        <dbReference type="Pfam" id="PF00586"/>
    </source>
</evidence>
<feature type="binding site" evidence="2">
    <location>
        <position position="59"/>
    </location>
    <ligand>
        <name>Mg(2+)</name>
        <dbReference type="ChEBI" id="CHEBI:18420"/>
        <label>4</label>
    </ligand>
</feature>
<dbReference type="EMBL" id="FOZG01000002">
    <property type="protein sequence ID" value="SFR98397.1"/>
    <property type="molecule type" value="Genomic_DNA"/>
</dbReference>
<feature type="binding site" evidence="2">
    <location>
        <position position="189"/>
    </location>
    <ligand>
        <name>Mg(2+)</name>
        <dbReference type="ChEBI" id="CHEBI:18420"/>
        <label>3</label>
    </ligand>
</feature>
<dbReference type="GO" id="GO:0009229">
    <property type="term" value="P:thiamine diphosphate biosynthetic process"/>
    <property type="evidence" value="ECO:0007669"/>
    <property type="project" value="UniProtKB-UniRule"/>
</dbReference>
<feature type="binding site" evidence="2">
    <location>
        <position position="38"/>
    </location>
    <ligand>
        <name>substrate</name>
    </ligand>
</feature>
<dbReference type="GO" id="GO:0000287">
    <property type="term" value="F:magnesium ion binding"/>
    <property type="evidence" value="ECO:0007669"/>
    <property type="project" value="UniProtKB-UniRule"/>
</dbReference>
<comment type="catalytic activity">
    <reaction evidence="2">
        <text>thiamine phosphate + ATP = thiamine diphosphate + ADP</text>
        <dbReference type="Rhea" id="RHEA:15913"/>
        <dbReference type="ChEBI" id="CHEBI:30616"/>
        <dbReference type="ChEBI" id="CHEBI:37575"/>
        <dbReference type="ChEBI" id="CHEBI:58937"/>
        <dbReference type="ChEBI" id="CHEBI:456216"/>
        <dbReference type="EC" id="2.7.4.16"/>
    </reaction>
</comment>
<comment type="similarity">
    <text evidence="2">Belongs to the thiamine-monophosphate kinase family.</text>
</comment>
<feature type="binding site" evidence="2">
    <location>
        <position position="16"/>
    </location>
    <ligand>
        <name>Mg(2+)</name>
        <dbReference type="ChEBI" id="CHEBI:18420"/>
        <label>4</label>
    </ligand>
</feature>
<reference evidence="5 6" key="1">
    <citation type="submission" date="2016-10" db="EMBL/GenBank/DDBJ databases">
        <authorList>
            <person name="de Groot N.N."/>
        </authorList>
    </citation>
    <scope>NUCLEOTIDE SEQUENCE [LARGE SCALE GENOMIC DNA]</scope>
    <source>
        <strain evidence="5 6">S5-249</strain>
    </source>
</reference>
<feature type="binding site" evidence="2">
    <location>
        <position position="191"/>
    </location>
    <ligand>
        <name>ATP</name>
        <dbReference type="ChEBI" id="CHEBI:30616"/>
    </ligand>
</feature>
<dbReference type="SUPFAM" id="SSF56042">
    <property type="entry name" value="PurM C-terminal domain-like"/>
    <property type="match status" value="1"/>
</dbReference>
<comment type="pathway">
    <text evidence="2">Cofactor biosynthesis; thiamine diphosphate biosynthesis; thiamine diphosphate from thiamine phosphate: step 1/1.</text>
</comment>
<dbReference type="GO" id="GO:0005524">
    <property type="term" value="F:ATP binding"/>
    <property type="evidence" value="ECO:0007669"/>
    <property type="project" value="UniProtKB-UniRule"/>
</dbReference>
<dbReference type="SUPFAM" id="SSF55326">
    <property type="entry name" value="PurM N-terminal domain-like"/>
    <property type="match status" value="1"/>
</dbReference>
<feature type="binding site" evidence="2">
    <location>
        <position position="104"/>
    </location>
    <ligand>
        <name>Mg(2+)</name>
        <dbReference type="ChEBI" id="CHEBI:18420"/>
        <label>1</label>
    </ligand>
</feature>
<name>A0A1I6L4Q1_9SPHN</name>
<dbReference type="GO" id="GO:0009228">
    <property type="term" value="P:thiamine biosynthetic process"/>
    <property type="evidence" value="ECO:0007669"/>
    <property type="project" value="UniProtKB-KW"/>
</dbReference>
<feature type="binding site" evidence="2">
    <location>
        <position position="234"/>
    </location>
    <ligand>
        <name>substrate</name>
    </ligand>
</feature>
<keyword evidence="2" id="KW-0067">ATP-binding</keyword>
<feature type="binding site" evidence="2">
    <location>
        <begin position="103"/>
        <end position="104"/>
    </location>
    <ligand>
        <name>ATP</name>
        <dbReference type="ChEBI" id="CHEBI:30616"/>
    </ligand>
</feature>
<evidence type="ECO:0000313" key="6">
    <source>
        <dbReference type="Proteomes" id="UP000198824"/>
    </source>
</evidence>
<dbReference type="PANTHER" id="PTHR30270">
    <property type="entry name" value="THIAMINE-MONOPHOSPHATE KINASE"/>
    <property type="match status" value="1"/>
</dbReference>
<feature type="binding site" evidence="2">
    <location>
        <position position="59"/>
    </location>
    <ligand>
        <name>Mg(2+)</name>
        <dbReference type="ChEBI" id="CHEBI:18420"/>
        <label>3</label>
    </ligand>
</feature>
<keyword evidence="2" id="KW-0479">Metal-binding</keyword>
<feature type="binding site" evidence="2">
    <location>
        <position position="31"/>
    </location>
    <ligand>
        <name>Mg(2+)</name>
        <dbReference type="ChEBI" id="CHEBI:18420"/>
        <label>2</label>
    </ligand>
</feature>
<keyword evidence="2" id="KW-0808">Transferase</keyword>
<protein>
    <recommendedName>
        <fullName evidence="2">Thiamine-monophosphate kinase</fullName>
        <shortName evidence="2">TMP kinase</shortName>
        <shortName evidence="2">Thiamine-phosphate kinase</shortName>
        <ecNumber evidence="2">2.7.4.16</ecNumber>
    </recommendedName>
</protein>
<keyword evidence="2" id="KW-0460">Magnesium</keyword>
<dbReference type="UniPathway" id="UPA00060">
    <property type="reaction ID" value="UER00142"/>
</dbReference>
<feature type="binding site" evidence="2">
    <location>
        <position position="192"/>
    </location>
    <ligand>
        <name>Mg(2+)</name>
        <dbReference type="ChEBI" id="CHEBI:18420"/>
        <label>5</label>
    </ligand>
</feature>
<dbReference type="Pfam" id="PF02769">
    <property type="entry name" value="AIRS_C"/>
    <property type="match status" value="1"/>
</dbReference>
<dbReference type="InterPro" id="IPR006283">
    <property type="entry name" value="ThiL-like"/>
</dbReference>
<feature type="binding site" evidence="2">
    <location>
        <position position="31"/>
    </location>
    <ligand>
        <name>Mg(2+)</name>
        <dbReference type="ChEBI" id="CHEBI:18420"/>
        <label>1</label>
    </ligand>
</feature>
<dbReference type="EC" id="2.7.4.16" evidence="2"/>
<comment type="miscellaneous">
    <text evidence="2">Reaction mechanism of ThiL seems to utilize a direct, inline transfer of the gamma-phosphate of ATP to TMP rather than a phosphorylated enzyme intermediate.</text>
</comment>
<feature type="domain" description="PurM-like N-terminal" evidence="3">
    <location>
        <begin position="15"/>
        <end position="121"/>
    </location>
</feature>
<feature type="binding site" evidence="2">
    <location>
        <position position="16"/>
    </location>
    <ligand>
        <name>Mg(2+)</name>
        <dbReference type="ChEBI" id="CHEBI:18420"/>
        <label>3</label>
    </ligand>
</feature>
<keyword evidence="6" id="KW-1185">Reference proteome</keyword>
<evidence type="ECO:0000259" key="4">
    <source>
        <dbReference type="Pfam" id="PF02769"/>
    </source>
</evidence>
<evidence type="ECO:0000313" key="5">
    <source>
        <dbReference type="EMBL" id="SFR98397.1"/>
    </source>
</evidence>
<keyword evidence="1 2" id="KW-0784">Thiamine biosynthesis</keyword>
<dbReference type="InterPro" id="IPR036921">
    <property type="entry name" value="PurM-like_N_sf"/>
</dbReference>
<dbReference type="AlphaFoldDB" id="A0A1I6L4Q1"/>
<organism evidence="5 6">
    <name type="scientific">Sphingomonas jatrophae</name>
    <dbReference type="NCBI Taxonomy" id="1166337"/>
    <lineage>
        <taxon>Bacteria</taxon>
        <taxon>Pseudomonadati</taxon>
        <taxon>Pseudomonadota</taxon>
        <taxon>Alphaproteobacteria</taxon>
        <taxon>Sphingomonadales</taxon>
        <taxon>Sphingomonadaceae</taxon>
        <taxon>Sphingomonas</taxon>
    </lineage>
</organism>
<feature type="domain" description="PurM-like C-terminal" evidence="4">
    <location>
        <begin position="134"/>
        <end position="248"/>
    </location>
</feature>
<dbReference type="InterPro" id="IPR010918">
    <property type="entry name" value="PurM-like_C_dom"/>
</dbReference>
<comment type="caution">
    <text evidence="2">Lacks conserved residue(s) required for the propagation of feature annotation.</text>
</comment>
<proteinExistence type="inferred from homology"/>
<dbReference type="PANTHER" id="PTHR30270:SF0">
    <property type="entry name" value="THIAMINE-MONOPHOSPHATE KINASE"/>
    <property type="match status" value="1"/>
</dbReference>
<feature type="binding site" evidence="2">
    <location>
        <position position="59"/>
    </location>
    <ligand>
        <name>Mg(2+)</name>
        <dbReference type="ChEBI" id="CHEBI:18420"/>
        <label>2</label>
    </ligand>
</feature>
<dbReference type="InterPro" id="IPR036676">
    <property type="entry name" value="PurM-like_C_sf"/>
</dbReference>
<dbReference type="NCBIfam" id="TIGR01379">
    <property type="entry name" value="thiL"/>
    <property type="match status" value="1"/>
</dbReference>
<dbReference type="PIRSF" id="PIRSF005303">
    <property type="entry name" value="Thiam_monoph_kin"/>
    <property type="match status" value="1"/>
</dbReference>
<sequence>MRGLATDPAARGLLDDAAVLPFSGDLVLTKDLLVEGVHYLPDDPPADVAWKLVATNLSDLAAKGATPLGLLLGYPLGDPAWDRAFIAGLGEVLARFAVPLLGGDTVQGRGPRTLSLTALGRAPAGGAPDRRGARAGDTLWVTGTIGEAGLGLVSATAGLNDAYAHRYRRPEPRLAAGRALGPLVTAMCDVSDGLLIDAARIAAASNLAVTIDLDAAPLVGEGRAARLAAATAGDDYELLFALPPGTALPVLDVPATRIGAFAPGTGLTLSDAAGPVPLPAALGWQH</sequence>
<keyword evidence="2" id="KW-0547">Nucleotide-binding</keyword>
<comment type="function">
    <text evidence="2">Catalyzes the ATP-dependent phosphorylation of thiamine-monophosphate (TMP) to form thiamine-pyrophosphate (TPP), the active form of vitamin B1.</text>
</comment>
<dbReference type="Gene3D" id="3.90.650.10">
    <property type="entry name" value="PurM-like C-terminal domain"/>
    <property type="match status" value="1"/>
</dbReference>
<dbReference type="STRING" id="1166337.SAMN05192580_2282"/>
<keyword evidence="2 5" id="KW-0418">Kinase</keyword>
<feature type="binding site" evidence="2">
    <location>
        <position position="130"/>
    </location>
    <ligand>
        <name>ATP</name>
        <dbReference type="ChEBI" id="CHEBI:30616"/>
    </ligand>
</feature>
<gene>
    <name evidence="2" type="primary">thiL</name>
    <name evidence="5" type="ORF">SAMN05192580_2282</name>
</gene>
<accession>A0A1I6L4Q1</accession>
<dbReference type="Gene3D" id="3.30.1330.10">
    <property type="entry name" value="PurM-like, N-terminal domain"/>
    <property type="match status" value="1"/>
</dbReference>
<dbReference type="Proteomes" id="UP000198824">
    <property type="component" value="Unassembled WGS sequence"/>
</dbReference>
<dbReference type="Pfam" id="PF00586">
    <property type="entry name" value="AIRS"/>
    <property type="match status" value="1"/>
</dbReference>
<dbReference type="InterPro" id="IPR016188">
    <property type="entry name" value="PurM-like_N"/>
</dbReference>
<dbReference type="GO" id="GO:0009030">
    <property type="term" value="F:thiamine-phosphate kinase activity"/>
    <property type="evidence" value="ECO:0007669"/>
    <property type="project" value="UniProtKB-UniRule"/>
</dbReference>